<feature type="compositionally biased region" description="Polar residues" evidence="2">
    <location>
        <begin position="312"/>
        <end position="324"/>
    </location>
</feature>
<proteinExistence type="predicted"/>
<dbReference type="InterPro" id="IPR008160">
    <property type="entry name" value="Collagen"/>
</dbReference>
<accession>A0A914Z9T2</accession>
<name>A0A914Z9T2_9BILA</name>
<evidence type="ECO:0000256" key="3">
    <source>
        <dbReference type="SAM" id="Phobius"/>
    </source>
</evidence>
<organism evidence="5 6">
    <name type="scientific">Panagrolaimus superbus</name>
    <dbReference type="NCBI Taxonomy" id="310955"/>
    <lineage>
        <taxon>Eukaryota</taxon>
        <taxon>Metazoa</taxon>
        <taxon>Ecdysozoa</taxon>
        <taxon>Nematoda</taxon>
        <taxon>Chromadorea</taxon>
        <taxon>Rhabditida</taxon>
        <taxon>Tylenchina</taxon>
        <taxon>Panagrolaimomorpha</taxon>
        <taxon>Panagrolaimoidea</taxon>
        <taxon>Panagrolaimidae</taxon>
        <taxon>Panagrolaimus</taxon>
    </lineage>
</organism>
<keyword evidence="3" id="KW-1133">Transmembrane helix</keyword>
<evidence type="ECO:0000313" key="5">
    <source>
        <dbReference type="Proteomes" id="UP000887577"/>
    </source>
</evidence>
<dbReference type="PANTHER" id="PTHR24637:SF294">
    <property type="entry name" value="NEMATODE CUTICLE COLLAGEN N-TERMINAL DOMAIN-CONTAINING PROTEIN"/>
    <property type="match status" value="1"/>
</dbReference>
<keyword evidence="3" id="KW-0472">Membrane</keyword>
<dbReference type="Proteomes" id="UP000887577">
    <property type="component" value="Unplaced"/>
</dbReference>
<feature type="compositionally biased region" description="Gly residues" evidence="2">
    <location>
        <begin position="276"/>
        <end position="285"/>
    </location>
</feature>
<evidence type="ECO:0000256" key="1">
    <source>
        <dbReference type="ARBA" id="ARBA00022737"/>
    </source>
</evidence>
<keyword evidence="1" id="KW-0677">Repeat</keyword>
<dbReference type="GO" id="GO:0042302">
    <property type="term" value="F:structural constituent of cuticle"/>
    <property type="evidence" value="ECO:0007669"/>
    <property type="project" value="InterPro"/>
</dbReference>
<feature type="compositionally biased region" description="Low complexity" evidence="2">
    <location>
        <begin position="160"/>
        <end position="170"/>
    </location>
</feature>
<feature type="region of interest" description="Disordered" evidence="2">
    <location>
        <begin position="111"/>
        <end position="347"/>
    </location>
</feature>
<dbReference type="Pfam" id="PF01391">
    <property type="entry name" value="Collagen"/>
    <property type="match status" value="2"/>
</dbReference>
<dbReference type="InterPro" id="IPR002486">
    <property type="entry name" value="Col_cuticle_N"/>
</dbReference>
<dbReference type="AlphaFoldDB" id="A0A914Z9T2"/>
<protein>
    <submittedName>
        <fullName evidence="6">Nematode cuticle collagen N-terminal domain-containing protein</fullName>
    </submittedName>
</protein>
<evidence type="ECO:0000256" key="2">
    <source>
        <dbReference type="SAM" id="MobiDB-lite"/>
    </source>
</evidence>
<dbReference type="WBParaSite" id="PSU_v2.g8677.t1">
    <property type="protein sequence ID" value="PSU_v2.g8677.t1"/>
    <property type="gene ID" value="PSU_v2.g8677"/>
</dbReference>
<feature type="transmembrane region" description="Helical" evidence="3">
    <location>
        <begin position="12"/>
        <end position="31"/>
    </location>
</feature>
<keyword evidence="3" id="KW-0812">Transmembrane</keyword>
<feature type="compositionally biased region" description="Low complexity" evidence="2">
    <location>
        <begin position="194"/>
        <end position="206"/>
    </location>
</feature>
<evidence type="ECO:0000259" key="4">
    <source>
        <dbReference type="SMART" id="SM01088"/>
    </source>
</evidence>
<feature type="domain" description="Nematode cuticle collagen N-terminal" evidence="4">
    <location>
        <begin position="11"/>
        <end position="63"/>
    </location>
</feature>
<dbReference type="PANTHER" id="PTHR24637">
    <property type="entry name" value="COLLAGEN"/>
    <property type="match status" value="1"/>
</dbReference>
<sequence length="347" mass="35436">MDFHKMQTARFAGFVAIACSIAALFTVFTYIPALSAKINGINEKLKLDASEFQLIADEAWIQMISIKTVMGGGRIRREAYDDLPKVYPLKNTYAKKDAFVMKPTCSCNAQNSCPPGPPGTPGKPGDDGTPGKPGERGVLGLPGIAPPVTVDPNQGCRVCPQGPRGPSGQPGEAGPDGEAGQPGPVGRPGDDGRAGFPGNNGPPGENGKAGKIGEPGKPGRDGVKGMKGAPGKKGETGPIGQKGAEGYPGPDGQRGNDGPQGPSGPPGNPGMSGQKGHAGQGGMPGTPGEDGEYCPCPLRTAGVEKPSPSGGYDQSQGVEKQQPISAAPAYEPETAAVESHRPYRRLI</sequence>
<reference evidence="6" key="1">
    <citation type="submission" date="2022-11" db="UniProtKB">
        <authorList>
            <consortium name="WormBaseParasite"/>
        </authorList>
    </citation>
    <scope>IDENTIFICATION</scope>
</reference>
<evidence type="ECO:0000313" key="6">
    <source>
        <dbReference type="WBParaSite" id="PSU_v2.g8677.t1"/>
    </source>
</evidence>
<dbReference type="SMART" id="SM01088">
    <property type="entry name" value="Col_cuticle_N"/>
    <property type="match status" value="1"/>
</dbReference>
<keyword evidence="5" id="KW-1185">Reference proteome</keyword>
<dbReference type="Pfam" id="PF01484">
    <property type="entry name" value="Col_cuticle_N"/>
    <property type="match status" value="1"/>
</dbReference>